<dbReference type="EMBL" id="JBANFI010000001">
    <property type="protein sequence ID" value="MFK7159450.1"/>
    <property type="molecule type" value="Genomic_DNA"/>
</dbReference>
<feature type="transmembrane region" description="Helical" evidence="1">
    <location>
        <begin position="30"/>
        <end position="49"/>
    </location>
</feature>
<name>A0ABW8PT37_9GAMM</name>
<dbReference type="SUPFAM" id="SSF103481">
    <property type="entry name" value="Multidrug resistance efflux transporter EmrE"/>
    <property type="match status" value="1"/>
</dbReference>
<dbReference type="Proteomes" id="UP001621714">
    <property type="component" value="Unassembled WGS sequence"/>
</dbReference>
<protein>
    <submittedName>
        <fullName evidence="2">Drug/metabolite transporter</fullName>
    </submittedName>
</protein>
<keyword evidence="1" id="KW-1133">Transmembrane helix</keyword>
<feature type="transmembrane region" description="Helical" evidence="1">
    <location>
        <begin position="61"/>
        <end position="83"/>
    </location>
</feature>
<organism evidence="2 3">
    <name type="scientific">Marinospirillum alkalitolerans</name>
    <dbReference type="NCBI Taxonomy" id="3123374"/>
    <lineage>
        <taxon>Bacteria</taxon>
        <taxon>Pseudomonadati</taxon>
        <taxon>Pseudomonadota</taxon>
        <taxon>Gammaproteobacteria</taxon>
        <taxon>Oceanospirillales</taxon>
        <taxon>Oceanospirillaceae</taxon>
        <taxon>Marinospirillum</taxon>
    </lineage>
</organism>
<feature type="transmembrane region" description="Helical" evidence="1">
    <location>
        <begin position="117"/>
        <end position="137"/>
    </location>
</feature>
<keyword evidence="1" id="KW-0812">Transmembrane</keyword>
<feature type="transmembrane region" description="Helical" evidence="1">
    <location>
        <begin position="6"/>
        <end position="23"/>
    </location>
</feature>
<keyword evidence="3" id="KW-1185">Reference proteome</keyword>
<feature type="transmembrane region" description="Helical" evidence="1">
    <location>
        <begin position="90"/>
        <end position="111"/>
    </location>
</feature>
<keyword evidence="1" id="KW-0472">Membrane</keyword>
<proteinExistence type="predicted"/>
<evidence type="ECO:0000313" key="3">
    <source>
        <dbReference type="Proteomes" id="UP001621714"/>
    </source>
</evidence>
<feature type="transmembrane region" description="Helical" evidence="1">
    <location>
        <begin position="149"/>
        <end position="168"/>
    </location>
</feature>
<reference evidence="2 3" key="1">
    <citation type="submission" date="2024-02" db="EMBL/GenBank/DDBJ databases">
        <title>Marinospirillum sp. MEB 164 isolated from Lonar lake sediment.</title>
        <authorList>
            <person name="Joshi A."/>
            <person name="Thite S."/>
        </authorList>
    </citation>
    <scope>NUCLEOTIDE SEQUENCE [LARGE SCALE GENOMIC DNA]</scope>
    <source>
        <strain evidence="2 3">MEB164</strain>
    </source>
</reference>
<accession>A0ABW8PT37</accession>
<feature type="transmembrane region" description="Helical" evidence="1">
    <location>
        <begin position="280"/>
        <end position="296"/>
    </location>
</feature>
<dbReference type="InterPro" id="IPR037185">
    <property type="entry name" value="EmrE-like"/>
</dbReference>
<sequence length="297" mass="32634">MTSLAVALVLCSAAMHAGWNLLGKGQAPSLAFFTLALFSGGLIFAPSLFWQPDYVALPALFWWWLLLSGFFQAIYLAGLAWAYARGAVSVLYPLARALPVLLVPLVGWLLLEAVFLVARQWVALVMIVLASLLLPFVRLKDIRLRHYWTPALGFALLAALGTTGYTLVDQRAMQLMNQQLGQPVVSSVHYMVLQAWFSLLWMLPVVWWMPSEKRALSQLWGGQKRGFITAGVLVLGTYGFVLLAMTMTDQVSMIVALRQASIPLGALGGMMLFKESLSPLKLAALVLMTSGLIVMTF</sequence>
<gene>
    <name evidence="2" type="ORF">V6U78_00175</name>
</gene>
<evidence type="ECO:0000313" key="2">
    <source>
        <dbReference type="EMBL" id="MFK7159450.1"/>
    </source>
</evidence>
<feature type="transmembrane region" description="Helical" evidence="1">
    <location>
        <begin position="227"/>
        <end position="247"/>
    </location>
</feature>
<comment type="caution">
    <text evidence="2">The sequence shown here is derived from an EMBL/GenBank/DDBJ whole genome shotgun (WGS) entry which is preliminary data.</text>
</comment>
<evidence type="ECO:0000256" key="1">
    <source>
        <dbReference type="SAM" id="Phobius"/>
    </source>
</evidence>
<dbReference type="RefSeq" id="WP_405335783.1">
    <property type="nucleotide sequence ID" value="NZ_JBANFI010000001.1"/>
</dbReference>
<feature type="transmembrane region" description="Helical" evidence="1">
    <location>
        <begin position="188"/>
        <end position="207"/>
    </location>
</feature>